<reference evidence="3" key="1">
    <citation type="journal article" date="2019" name="Int. J. Syst. Evol. Microbiol.">
        <title>The Global Catalogue of Microorganisms (GCM) 10K type strain sequencing project: providing services to taxonomists for standard genome sequencing and annotation.</title>
        <authorList>
            <consortium name="The Broad Institute Genomics Platform"/>
            <consortium name="The Broad Institute Genome Sequencing Center for Infectious Disease"/>
            <person name="Wu L."/>
            <person name="Ma J."/>
        </authorList>
    </citation>
    <scope>NUCLEOTIDE SEQUENCE [LARGE SCALE GENOMIC DNA]</scope>
    <source>
        <strain evidence="3">JCM 16026</strain>
    </source>
</reference>
<organism evidence="2 3">
    <name type="scientific">Agrococcus versicolor</name>
    <dbReference type="NCBI Taxonomy" id="501482"/>
    <lineage>
        <taxon>Bacteria</taxon>
        <taxon>Bacillati</taxon>
        <taxon>Actinomycetota</taxon>
        <taxon>Actinomycetes</taxon>
        <taxon>Micrococcales</taxon>
        <taxon>Microbacteriaceae</taxon>
        <taxon>Agrococcus</taxon>
    </lineage>
</organism>
<dbReference type="Gene3D" id="3.10.180.10">
    <property type="entry name" value="2,3-Dihydroxybiphenyl 1,2-Dioxygenase, domain 1"/>
    <property type="match status" value="1"/>
</dbReference>
<keyword evidence="1" id="KW-0046">Antibiotic resistance</keyword>
<dbReference type="InterPro" id="IPR000335">
    <property type="entry name" value="Bleomycin-R"/>
</dbReference>
<comment type="caution">
    <text evidence="2">The sequence shown here is derived from an EMBL/GenBank/DDBJ whole genome shotgun (WGS) entry which is preliminary data.</text>
</comment>
<gene>
    <name evidence="2" type="ORF">GCM10009846_13670</name>
</gene>
<protein>
    <recommendedName>
        <fullName evidence="4">VOC family protein</fullName>
    </recommendedName>
</protein>
<name>A0ABP5MEX7_9MICO</name>
<accession>A0ABP5MEX7</accession>
<evidence type="ECO:0008006" key="4">
    <source>
        <dbReference type="Google" id="ProtNLM"/>
    </source>
</evidence>
<keyword evidence="3" id="KW-1185">Reference proteome</keyword>
<dbReference type="SUPFAM" id="SSF54593">
    <property type="entry name" value="Glyoxalase/Bleomycin resistance protein/Dihydroxybiphenyl dioxygenase"/>
    <property type="match status" value="1"/>
</dbReference>
<dbReference type="Proteomes" id="UP001501599">
    <property type="component" value="Unassembled WGS sequence"/>
</dbReference>
<dbReference type="InterPro" id="IPR029068">
    <property type="entry name" value="Glyas_Bleomycin-R_OHBP_Dase"/>
</dbReference>
<evidence type="ECO:0000313" key="2">
    <source>
        <dbReference type="EMBL" id="GAA2173102.1"/>
    </source>
</evidence>
<dbReference type="RefSeq" id="WP_344341990.1">
    <property type="nucleotide sequence ID" value="NZ_BAAAQT010000005.1"/>
</dbReference>
<dbReference type="EMBL" id="BAAAQT010000005">
    <property type="protein sequence ID" value="GAA2173102.1"/>
    <property type="molecule type" value="Genomic_DNA"/>
</dbReference>
<evidence type="ECO:0000313" key="3">
    <source>
        <dbReference type="Proteomes" id="UP001501599"/>
    </source>
</evidence>
<proteinExistence type="predicted"/>
<evidence type="ECO:0000256" key="1">
    <source>
        <dbReference type="ARBA" id="ARBA00023251"/>
    </source>
</evidence>
<sequence length="122" mass="13113">MSSNTPSTHGLRSAAPVLSTADVAAWLEHYLALGFVVDAHDETYGFASLGPVELHVALHPDHDPRTTAAAVFVHVDDADAVWRRWSTVPGGREVAPVDTDYGIREGAHVDPDGNLLRHGSRI</sequence>
<dbReference type="CDD" id="cd08349">
    <property type="entry name" value="BLMA_like"/>
    <property type="match status" value="1"/>
</dbReference>